<protein>
    <submittedName>
        <fullName evidence="7">DNA repair protein</fullName>
    </submittedName>
</protein>
<evidence type="ECO:0000256" key="5">
    <source>
        <dbReference type="ARBA" id="ARBA00023049"/>
    </source>
</evidence>
<dbReference type="PANTHER" id="PTHR30471:SF3">
    <property type="entry name" value="UPF0758 PROTEIN YEES-RELATED"/>
    <property type="match status" value="1"/>
</dbReference>
<dbReference type="InterPro" id="IPR001405">
    <property type="entry name" value="UPF0758"/>
</dbReference>
<feature type="domain" description="MPN" evidence="6">
    <location>
        <begin position="21"/>
        <end position="146"/>
    </location>
</feature>
<dbReference type="Proteomes" id="UP000304840">
    <property type="component" value="Chromosome"/>
</dbReference>
<dbReference type="SUPFAM" id="SSF102712">
    <property type="entry name" value="JAB1/MPN domain"/>
    <property type="match status" value="1"/>
</dbReference>
<dbReference type="GO" id="GO:0046872">
    <property type="term" value="F:metal ion binding"/>
    <property type="evidence" value="ECO:0007669"/>
    <property type="project" value="UniProtKB-KW"/>
</dbReference>
<evidence type="ECO:0000256" key="3">
    <source>
        <dbReference type="ARBA" id="ARBA00022801"/>
    </source>
</evidence>
<accession>A0AAI8CHC0</accession>
<name>A0AAI8CHC0_9FLAO</name>
<organism evidence="7 8">
    <name type="scientific">Flavobacterium columnare</name>
    <dbReference type="NCBI Taxonomy" id="996"/>
    <lineage>
        <taxon>Bacteria</taxon>
        <taxon>Pseudomonadati</taxon>
        <taxon>Bacteroidota</taxon>
        <taxon>Flavobacteriia</taxon>
        <taxon>Flavobacteriales</taxon>
        <taxon>Flavobacteriaceae</taxon>
        <taxon>Flavobacterium</taxon>
    </lineage>
</organism>
<evidence type="ECO:0000313" key="8">
    <source>
        <dbReference type="Proteomes" id="UP000304840"/>
    </source>
</evidence>
<evidence type="ECO:0000313" key="7">
    <source>
        <dbReference type="EMBL" id="AMO20729.1"/>
    </source>
</evidence>
<dbReference type="RefSeq" id="WP_138425531.1">
    <property type="nucleotide sequence ID" value="NZ_CP010992.1"/>
</dbReference>
<reference evidence="7 8" key="2">
    <citation type="submission" date="2019-05" db="EMBL/GenBank/DDBJ databases">
        <authorList>
            <person name="Ravantti J.J."/>
        </authorList>
    </citation>
    <scope>NUCLEOTIDE SEQUENCE [LARGE SCALE GENOMIC DNA]</scope>
    <source>
        <strain evidence="7 8">B185</strain>
    </source>
</reference>
<dbReference type="CDD" id="cd08071">
    <property type="entry name" value="MPN_DUF2466"/>
    <property type="match status" value="1"/>
</dbReference>
<dbReference type="GO" id="GO:0006508">
    <property type="term" value="P:proteolysis"/>
    <property type="evidence" value="ECO:0007669"/>
    <property type="project" value="UniProtKB-KW"/>
</dbReference>
<evidence type="ECO:0000256" key="2">
    <source>
        <dbReference type="ARBA" id="ARBA00022723"/>
    </source>
</evidence>
<dbReference type="EMBL" id="CP010992">
    <property type="protein sequence ID" value="AMO20729.1"/>
    <property type="molecule type" value="Genomic_DNA"/>
</dbReference>
<dbReference type="InterPro" id="IPR020891">
    <property type="entry name" value="UPF0758_CS"/>
</dbReference>
<keyword evidence="3" id="KW-0378">Hydrolase</keyword>
<evidence type="ECO:0000256" key="4">
    <source>
        <dbReference type="ARBA" id="ARBA00022833"/>
    </source>
</evidence>
<dbReference type="Pfam" id="PF04002">
    <property type="entry name" value="RadC"/>
    <property type="match status" value="1"/>
</dbReference>
<keyword evidence="1" id="KW-0645">Protease</keyword>
<evidence type="ECO:0000256" key="1">
    <source>
        <dbReference type="ARBA" id="ARBA00022670"/>
    </source>
</evidence>
<dbReference type="InterPro" id="IPR025657">
    <property type="entry name" value="RadC_JAB"/>
</dbReference>
<sequence length="146" mass="16278">MENILEEIQVSYNTNSRVRTKINCPQSVYELLLSHWNNGTIELQEEFKVLLLNRANTIIGIYNLSKGGCAGTVVDVKLLFAVALKCNASAIIVSHNHPSGNLTPSEQDEKITKRIKEAGKLFDIVVLDHLIVTKFGFYSFANEGKL</sequence>
<dbReference type="InterPro" id="IPR037518">
    <property type="entry name" value="MPN"/>
</dbReference>
<gene>
    <name evidence="7" type="ORF">UN65_10620</name>
</gene>
<dbReference type="Gene3D" id="3.40.140.10">
    <property type="entry name" value="Cytidine Deaminase, domain 2"/>
    <property type="match status" value="1"/>
</dbReference>
<dbReference type="PROSITE" id="PS50249">
    <property type="entry name" value="MPN"/>
    <property type="match status" value="1"/>
</dbReference>
<dbReference type="GO" id="GO:0008237">
    <property type="term" value="F:metallopeptidase activity"/>
    <property type="evidence" value="ECO:0007669"/>
    <property type="project" value="UniProtKB-KW"/>
</dbReference>
<dbReference type="AlphaFoldDB" id="A0AAI8CHC0"/>
<dbReference type="PROSITE" id="PS01302">
    <property type="entry name" value="UPF0758"/>
    <property type="match status" value="1"/>
</dbReference>
<keyword evidence="5" id="KW-0482">Metalloprotease</keyword>
<proteinExistence type="predicted"/>
<evidence type="ECO:0000259" key="6">
    <source>
        <dbReference type="PROSITE" id="PS50249"/>
    </source>
</evidence>
<keyword evidence="2" id="KW-0479">Metal-binding</keyword>
<reference evidence="8" key="1">
    <citation type="submission" date="2016-03" db="EMBL/GenBank/DDBJ databases">
        <title>Flavobacterium columnare strain B185, complete genome.</title>
        <authorList>
            <person name="Sundberg L.-R."/>
            <person name="Papponen P."/>
            <person name="Laanto E."/>
        </authorList>
    </citation>
    <scope>NUCLEOTIDE SEQUENCE [LARGE SCALE GENOMIC DNA]</scope>
    <source>
        <strain evidence="8">B185</strain>
    </source>
</reference>
<keyword evidence="4" id="KW-0862">Zinc</keyword>
<dbReference type="PANTHER" id="PTHR30471">
    <property type="entry name" value="DNA REPAIR PROTEIN RADC"/>
    <property type="match status" value="1"/>
</dbReference>